<gene>
    <name evidence="1" type="ORF">NUW54_g5708</name>
</gene>
<evidence type="ECO:0000313" key="1">
    <source>
        <dbReference type="EMBL" id="KAJ3002694.1"/>
    </source>
</evidence>
<name>A0ACC1PXC1_9APHY</name>
<reference evidence="1" key="1">
    <citation type="submission" date="2022-08" db="EMBL/GenBank/DDBJ databases">
        <title>Genome Sequence of Pycnoporus sanguineus.</title>
        <authorList>
            <person name="Buettner E."/>
        </authorList>
    </citation>
    <scope>NUCLEOTIDE SEQUENCE</scope>
    <source>
        <strain evidence="1">CG-C14</strain>
    </source>
</reference>
<dbReference type="EMBL" id="JANSHE010001436">
    <property type="protein sequence ID" value="KAJ3002694.1"/>
    <property type="molecule type" value="Genomic_DNA"/>
</dbReference>
<evidence type="ECO:0000313" key="2">
    <source>
        <dbReference type="Proteomes" id="UP001144978"/>
    </source>
</evidence>
<proteinExistence type="predicted"/>
<protein>
    <submittedName>
        <fullName evidence="1">Uncharacterized protein</fullName>
    </submittedName>
</protein>
<comment type="caution">
    <text evidence="1">The sequence shown here is derived from an EMBL/GenBank/DDBJ whole genome shotgun (WGS) entry which is preliminary data.</text>
</comment>
<sequence>MRHKSEAFESFKAFEAWLLRRHGARIQFLNVDRGGEYLSEDFKSYLEENGVEYKLSVHDTSEEAGVSERLNRTLMEKVRAMLITSGMPRYLWGEAVMHATWLKNRTSTKALGGRTPYEAVTGSPAGHARGTRMGLQGVGSRYERREARGACKMRPLDASDDPAELEGVEETAEAVAKSPNKLTESRPLLEDIVDAARLGEC</sequence>
<accession>A0ACC1PXC1</accession>
<organism evidence="1 2">
    <name type="scientific">Trametes sanguinea</name>
    <dbReference type="NCBI Taxonomy" id="158606"/>
    <lineage>
        <taxon>Eukaryota</taxon>
        <taxon>Fungi</taxon>
        <taxon>Dikarya</taxon>
        <taxon>Basidiomycota</taxon>
        <taxon>Agaricomycotina</taxon>
        <taxon>Agaricomycetes</taxon>
        <taxon>Polyporales</taxon>
        <taxon>Polyporaceae</taxon>
        <taxon>Trametes</taxon>
    </lineage>
</organism>
<dbReference type="Proteomes" id="UP001144978">
    <property type="component" value="Unassembled WGS sequence"/>
</dbReference>
<keyword evidence="2" id="KW-1185">Reference proteome</keyword>